<evidence type="ECO:0000313" key="2">
    <source>
        <dbReference type="EMBL" id="CAG8577003.1"/>
    </source>
</evidence>
<proteinExistence type="predicted"/>
<feature type="compositionally biased region" description="Polar residues" evidence="1">
    <location>
        <begin position="32"/>
        <end position="48"/>
    </location>
</feature>
<keyword evidence="3" id="KW-1185">Reference proteome</keyword>
<evidence type="ECO:0000256" key="1">
    <source>
        <dbReference type="SAM" id="MobiDB-lite"/>
    </source>
</evidence>
<sequence length="64" mass="7257">IARQGFQLYADIEFDSVERIKVDENNKVARTPENQGSSSKYIPTNDSDLSNESEDILVNVIVRK</sequence>
<protein>
    <submittedName>
        <fullName evidence="2">1564_t:CDS:1</fullName>
    </submittedName>
</protein>
<comment type="caution">
    <text evidence="2">The sequence shown here is derived from an EMBL/GenBank/DDBJ whole genome shotgun (WGS) entry which is preliminary data.</text>
</comment>
<evidence type="ECO:0000313" key="3">
    <source>
        <dbReference type="Proteomes" id="UP000789572"/>
    </source>
</evidence>
<dbReference type="Proteomes" id="UP000789572">
    <property type="component" value="Unassembled WGS sequence"/>
</dbReference>
<gene>
    <name evidence="2" type="ORF">POCULU_LOCUS6290</name>
</gene>
<feature type="region of interest" description="Disordered" evidence="1">
    <location>
        <begin position="23"/>
        <end position="48"/>
    </location>
</feature>
<accession>A0A9N9G4L3</accession>
<name>A0A9N9G4L3_9GLOM</name>
<organism evidence="2 3">
    <name type="scientific">Paraglomus occultum</name>
    <dbReference type="NCBI Taxonomy" id="144539"/>
    <lineage>
        <taxon>Eukaryota</taxon>
        <taxon>Fungi</taxon>
        <taxon>Fungi incertae sedis</taxon>
        <taxon>Mucoromycota</taxon>
        <taxon>Glomeromycotina</taxon>
        <taxon>Glomeromycetes</taxon>
        <taxon>Paraglomerales</taxon>
        <taxon>Paraglomeraceae</taxon>
        <taxon>Paraglomus</taxon>
    </lineage>
</organism>
<feature type="non-terminal residue" evidence="2">
    <location>
        <position position="64"/>
    </location>
</feature>
<reference evidence="2" key="1">
    <citation type="submission" date="2021-06" db="EMBL/GenBank/DDBJ databases">
        <authorList>
            <person name="Kallberg Y."/>
            <person name="Tangrot J."/>
            <person name="Rosling A."/>
        </authorList>
    </citation>
    <scope>NUCLEOTIDE SEQUENCE</scope>
    <source>
        <strain evidence="2">IA702</strain>
    </source>
</reference>
<dbReference type="EMBL" id="CAJVPJ010001130">
    <property type="protein sequence ID" value="CAG8577003.1"/>
    <property type="molecule type" value="Genomic_DNA"/>
</dbReference>
<dbReference type="AlphaFoldDB" id="A0A9N9G4L3"/>